<sequence>MPSILMPYDFPLHLTVFLPCAMPLGLCVGYNPNRWSLLMTVTITSCTSSAIARLCLYRALTTTHSYHCSNYIDHVIVSPRPTKHDLSVPIKFATYAGAAAIGMIPPDQDIMIQQRTLHANVYYACSYRVLDMEMDCECGCLLGGSHE</sequence>
<dbReference type="Proteomes" id="UP000193067">
    <property type="component" value="Unassembled WGS sequence"/>
</dbReference>
<keyword evidence="1" id="KW-1133">Transmembrane helix</keyword>
<accession>A0A1Y2ISZ4</accession>
<keyword evidence="3" id="KW-1185">Reference proteome</keyword>
<keyword evidence="1" id="KW-0472">Membrane</keyword>
<reference evidence="2 3" key="1">
    <citation type="journal article" date="2015" name="Biotechnol. Biofuels">
        <title>Enhanced degradation of softwood versus hardwood by the white-rot fungus Pycnoporus coccineus.</title>
        <authorList>
            <person name="Couturier M."/>
            <person name="Navarro D."/>
            <person name="Chevret D."/>
            <person name="Henrissat B."/>
            <person name="Piumi F."/>
            <person name="Ruiz-Duenas F.J."/>
            <person name="Martinez A.T."/>
            <person name="Grigoriev I.V."/>
            <person name="Riley R."/>
            <person name="Lipzen A."/>
            <person name="Berrin J.G."/>
            <person name="Master E.R."/>
            <person name="Rosso M.N."/>
        </authorList>
    </citation>
    <scope>NUCLEOTIDE SEQUENCE [LARGE SCALE GENOMIC DNA]</scope>
    <source>
        <strain evidence="2 3">BRFM310</strain>
    </source>
</reference>
<name>A0A1Y2ISZ4_TRAC3</name>
<dbReference type="AlphaFoldDB" id="A0A1Y2ISZ4"/>
<evidence type="ECO:0000256" key="1">
    <source>
        <dbReference type="SAM" id="Phobius"/>
    </source>
</evidence>
<feature type="transmembrane region" description="Helical" evidence="1">
    <location>
        <begin position="12"/>
        <end position="31"/>
    </location>
</feature>
<keyword evidence="1" id="KW-0812">Transmembrane</keyword>
<gene>
    <name evidence="2" type="ORF">PYCCODRAFT_289748</name>
</gene>
<dbReference type="EMBL" id="KZ084102">
    <property type="protein sequence ID" value="OSD03062.1"/>
    <property type="molecule type" value="Genomic_DNA"/>
</dbReference>
<proteinExistence type="predicted"/>
<evidence type="ECO:0000313" key="2">
    <source>
        <dbReference type="EMBL" id="OSD03062.1"/>
    </source>
</evidence>
<organism evidence="2 3">
    <name type="scientific">Trametes coccinea (strain BRFM310)</name>
    <name type="common">Pycnoporus coccineus</name>
    <dbReference type="NCBI Taxonomy" id="1353009"/>
    <lineage>
        <taxon>Eukaryota</taxon>
        <taxon>Fungi</taxon>
        <taxon>Dikarya</taxon>
        <taxon>Basidiomycota</taxon>
        <taxon>Agaricomycotina</taxon>
        <taxon>Agaricomycetes</taxon>
        <taxon>Polyporales</taxon>
        <taxon>Polyporaceae</taxon>
        <taxon>Trametes</taxon>
    </lineage>
</organism>
<evidence type="ECO:0000313" key="3">
    <source>
        <dbReference type="Proteomes" id="UP000193067"/>
    </source>
</evidence>
<protein>
    <submittedName>
        <fullName evidence="2">Uncharacterized protein</fullName>
    </submittedName>
</protein>